<dbReference type="Gene3D" id="3.10.129.10">
    <property type="entry name" value="Hotdog Thioesterase"/>
    <property type="match status" value="1"/>
</dbReference>
<proteinExistence type="inferred from homology"/>
<organism evidence="3 4">
    <name type="scientific">Zhongshania aliphaticivorans</name>
    <dbReference type="NCBI Taxonomy" id="1470434"/>
    <lineage>
        <taxon>Bacteria</taxon>
        <taxon>Pseudomonadati</taxon>
        <taxon>Pseudomonadota</taxon>
        <taxon>Gammaproteobacteria</taxon>
        <taxon>Cellvibrionales</taxon>
        <taxon>Spongiibacteraceae</taxon>
        <taxon>Zhongshania</taxon>
    </lineage>
</organism>
<reference evidence="3 4" key="1">
    <citation type="submission" date="2015-12" db="EMBL/GenBank/DDBJ databases">
        <authorList>
            <person name="Shamseldin A."/>
            <person name="Moawad H."/>
            <person name="Abd El-Rahim W.M."/>
            <person name="Sadowsky M.J."/>
        </authorList>
    </citation>
    <scope>NUCLEOTIDE SEQUENCE [LARGE SCALE GENOMIC DNA]</scope>
    <source>
        <strain evidence="3 4">SM2</strain>
    </source>
</reference>
<dbReference type="Proteomes" id="UP000074119">
    <property type="component" value="Chromosome"/>
</dbReference>
<dbReference type="CDD" id="cd00586">
    <property type="entry name" value="4HBT"/>
    <property type="match status" value="1"/>
</dbReference>
<evidence type="ECO:0000256" key="1">
    <source>
        <dbReference type="ARBA" id="ARBA00005953"/>
    </source>
</evidence>
<accession>A0A127M3N7</accession>
<dbReference type="RefSeq" id="WP_008246880.1">
    <property type="nucleotide sequence ID" value="NZ_CP014544.1"/>
</dbReference>
<dbReference type="KEGG" id="zal:AZF00_05840"/>
<dbReference type="AlphaFoldDB" id="A0A127M3N7"/>
<dbReference type="InterPro" id="IPR050563">
    <property type="entry name" value="4-hydroxybenzoyl-CoA_TE"/>
</dbReference>
<dbReference type="Pfam" id="PF13279">
    <property type="entry name" value="4HBT_2"/>
    <property type="match status" value="1"/>
</dbReference>
<dbReference type="SUPFAM" id="SSF54637">
    <property type="entry name" value="Thioesterase/thiol ester dehydrase-isomerase"/>
    <property type="match status" value="1"/>
</dbReference>
<dbReference type="PANTHER" id="PTHR31793:SF27">
    <property type="entry name" value="NOVEL THIOESTERASE SUPERFAMILY DOMAIN AND SAPOSIN A-TYPE DOMAIN CONTAINING PROTEIN (0610012H03RIK)"/>
    <property type="match status" value="1"/>
</dbReference>
<dbReference type="EMBL" id="CP014544">
    <property type="protein sequence ID" value="AMO67850.1"/>
    <property type="molecule type" value="Genomic_DNA"/>
</dbReference>
<dbReference type="GO" id="GO:0047617">
    <property type="term" value="F:fatty acyl-CoA hydrolase activity"/>
    <property type="evidence" value="ECO:0007669"/>
    <property type="project" value="TreeGrafter"/>
</dbReference>
<evidence type="ECO:0000313" key="3">
    <source>
        <dbReference type="EMBL" id="AMO67850.1"/>
    </source>
</evidence>
<gene>
    <name evidence="3" type="ORF">AZF00_05840</name>
</gene>
<dbReference type="STRING" id="1470434.AZF00_05840"/>
<sequence>MAQKPEPRLLQAETYPFTLNIDTQFGDMDAYAHLNNLAIAGFYESARSRMQLHISGRNDFFKADSPDKILLIEVRIQYLAEGRYPEPVEVRTGIGHIGNSSYRLHQALFQQNRCIGLCEAVMIYTLHGKPTTIPHDIRQQLESQRIVCFESNPMVSG</sequence>
<comment type="similarity">
    <text evidence="1">Belongs to the 4-hydroxybenzoyl-CoA thioesterase family.</text>
</comment>
<evidence type="ECO:0000256" key="2">
    <source>
        <dbReference type="ARBA" id="ARBA00022801"/>
    </source>
</evidence>
<dbReference type="InterPro" id="IPR029069">
    <property type="entry name" value="HotDog_dom_sf"/>
</dbReference>
<evidence type="ECO:0000313" key="4">
    <source>
        <dbReference type="Proteomes" id="UP000074119"/>
    </source>
</evidence>
<protein>
    <submittedName>
        <fullName evidence="3">Uncharacterized protein</fullName>
    </submittedName>
</protein>
<name>A0A127M3N7_9GAMM</name>
<dbReference type="PANTHER" id="PTHR31793">
    <property type="entry name" value="4-HYDROXYBENZOYL-COA THIOESTERASE FAMILY MEMBER"/>
    <property type="match status" value="1"/>
</dbReference>
<keyword evidence="2" id="KW-0378">Hydrolase</keyword>